<dbReference type="GO" id="GO:0008146">
    <property type="term" value="F:sulfotransferase activity"/>
    <property type="evidence" value="ECO:0007669"/>
    <property type="project" value="InterPro"/>
</dbReference>
<keyword evidence="2" id="KW-1133">Transmembrane helix</keyword>
<dbReference type="Proteomes" id="UP001153954">
    <property type="component" value="Unassembled WGS sequence"/>
</dbReference>
<feature type="domain" description="Sulfotransferase" evidence="3">
    <location>
        <begin position="68"/>
        <end position="240"/>
    </location>
</feature>
<protein>
    <recommendedName>
        <fullName evidence="3">Sulfotransferase domain-containing protein</fullName>
    </recommendedName>
</protein>
<feature type="transmembrane region" description="Helical" evidence="2">
    <location>
        <begin position="6"/>
        <end position="25"/>
    </location>
</feature>
<keyword evidence="2" id="KW-0812">Transmembrane</keyword>
<evidence type="ECO:0000313" key="5">
    <source>
        <dbReference type="Proteomes" id="UP001153954"/>
    </source>
</evidence>
<dbReference type="InterPro" id="IPR051589">
    <property type="entry name" value="Sialate-O-sulfotransferase"/>
</dbReference>
<evidence type="ECO:0000313" key="4">
    <source>
        <dbReference type="EMBL" id="CAH2094052.1"/>
    </source>
</evidence>
<name>A0AAU9U7F0_EUPED</name>
<dbReference type="SUPFAM" id="SSF52540">
    <property type="entry name" value="P-loop containing nucleoside triphosphate hydrolases"/>
    <property type="match status" value="1"/>
</dbReference>
<dbReference type="AlphaFoldDB" id="A0AAU9U7F0"/>
<gene>
    <name evidence="4" type="ORF">EEDITHA_LOCUS9655</name>
</gene>
<evidence type="ECO:0000256" key="1">
    <source>
        <dbReference type="ARBA" id="ARBA00010236"/>
    </source>
</evidence>
<dbReference type="PANTHER" id="PTHR45964">
    <property type="entry name" value="WSCD FAMILY MEMBER CG9164"/>
    <property type="match status" value="1"/>
</dbReference>
<comment type="caution">
    <text evidence="4">The sequence shown here is derived from an EMBL/GenBank/DDBJ whole genome shotgun (WGS) entry which is preliminary data.</text>
</comment>
<accession>A0AAU9U7F0</accession>
<dbReference type="Gene3D" id="3.40.50.300">
    <property type="entry name" value="P-loop containing nucleotide triphosphate hydrolases"/>
    <property type="match status" value="1"/>
</dbReference>
<comment type="similarity">
    <text evidence="1">Belongs to the WSCD family.</text>
</comment>
<dbReference type="InterPro" id="IPR000863">
    <property type="entry name" value="Sulfotransferase_dom"/>
</dbReference>
<dbReference type="Pfam" id="PF00685">
    <property type="entry name" value="Sulfotransfer_1"/>
    <property type="match status" value="1"/>
</dbReference>
<dbReference type="EMBL" id="CAKOGL010000013">
    <property type="protein sequence ID" value="CAH2094052.1"/>
    <property type="molecule type" value="Genomic_DNA"/>
</dbReference>
<evidence type="ECO:0000259" key="3">
    <source>
        <dbReference type="Pfam" id="PF00685"/>
    </source>
</evidence>
<sequence>MSRRLTFLLILIVVFIYFSLILFMLRPLHGEKTYYGNNLINHLGIREKPKVNWCKKLHWRSPPSPNVVALVSYPGSGNTWLRYLLQQVTGVVTGSVYMDYGLRMHGFPAENVTDGSVLVVKTHEAPPLEVDKFKSAILLIRNPRDAILADFNRLHKGHIGTAPKSAFKKINKYKKTNWSTYVFNQLSTWESLHHLWLNRFLGPVHIVFYEILVRDTRKTLQGILDFLNYTVSEGDMDCTVANQEGIYRRKKKYHDFDPFSPEMYVELNKVRNRVLNMVSDYRKKQNRTGLYSR</sequence>
<keyword evidence="2" id="KW-0472">Membrane</keyword>
<dbReference type="InterPro" id="IPR027417">
    <property type="entry name" value="P-loop_NTPase"/>
</dbReference>
<dbReference type="PANTHER" id="PTHR45964:SF5">
    <property type="entry name" value="WSCD FAMILY MEMBER CG9164"/>
    <property type="match status" value="1"/>
</dbReference>
<reference evidence="4" key="1">
    <citation type="submission" date="2022-03" db="EMBL/GenBank/DDBJ databases">
        <authorList>
            <person name="Tunstrom K."/>
        </authorList>
    </citation>
    <scope>NUCLEOTIDE SEQUENCE</scope>
</reference>
<keyword evidence="5" id="KW-1185">Reference proteome</keyword>
<evidence type="ECO:0000256" key="2">
    <source>
        <dbReference type="SAM" id="Phobius"/>
    </source>
</evidence>
<proteinExistence type="inferred from homology"/>
<organism evidence="4 5">
    <name type="scientific">Euphydryas editha</name>
    <name type="common">Edith's checkerspot</name>
    <dbReference type="NCBI Taxonomy" id="104508"/>
    <lineage>
        <taxon>Eukaryota</taxon>
        <taxon>Metazoa</taxon>
        <taxon>Ecdysozoa</taxon>
        <taxon>Arthropoda</taxon>
        <taxon>Hexapoda</taxon>
        <taxon>Insecta</taxon>
        <taxon>Pterygota</taxon>
        <taxon>Neoptera</taxon>
        <taxon>Endopterygota</taxon>
        <taxon>Lepidoptera</taxon>
        <taxon>Glossata</taxon>
        <taxon>Ditrysia</taxon>
        <taxon>Papilionoidea</taxon>
        <taxon>Nymphalidae</taxon>
        <taxon>Nymphalinae</taxon>
        <taxon>Euphydryas</taxon>
    </lineage>
</organism>